<evidence type="ECO:0000259" key="11">
    <source>
        <dbReference type="PROSITE" id="PS00486"/>
    </source>
</evidence>
<protein>
    <recommendedName>
        <fullName evidence="7 8">DNA mismatch repair protein MutS</fullName>
    </recommendedName>
</protein>
<dbReference type="FunFam" id="1.10.1420.10:FF:000007">
    <property type="entry name" value="DNA mismatch repair protein MutS"/>
    <property type="match status" value="1"/>
</dbReference>
<dbReference type="Gene3D" id="1.10.1420.10">
    <property type="match status" value="2"/>
</dbReference>
<evidence type="ECO:0000256" key="6">
    <source>
        <dbReference type="ARBA" id="ARBA00023204"/>
    </source>
</evidence>
<name>A0A0M2SZB0_9BACI</name>
<dbReference type="Proteomes" id="UP000034166">
    <property type="component" value="Unassembled WGS sequence"/>
</dbReference>
<dbReference type="SMART" id="SM00534">
    <property type="entry name" value="MUTSac"/>
    <property type="match status" value="1"/>
</dbReference>
<dbReference type="GO" id="GO:0003684">
    <property type="term" value="F:damaged DNA binding"/>
    <property type="evidence" value="ECO:0007669"/>
    <property type="project" value="UniProtKB-UniRule"/>
</dbReference>
<reference evidence="12 13" key="1">
    <citation type="submission" date="2015-04" db="EMBL/GenBank/DDBJ databases">
        <title>Taxonomic description and genome sequence of Bacillus campisalis sp. nov., a novel member of the genus Bacillus isolated from solar saltern.</title>
        <authorList>
            <person name="Mathan Kumar R."/>
            <person name="Kaur G."/>
            <person name="Kumar A."/>
            <person name="Singh N.K."/>
            <person name="Kaur N."/>
            <person name="Kumar N."/>
            <person name="Mayilraj S."/>
        </authorList>
    </citation>
    <scope>NUCLEOTIDE SEQUENCE [LARGE SCALE GENOMIC DNA]</scope>
    <source>
        <strain evidence="12 13">SA2-6</strain>
    </source>
</reference>
<dbReference type="AlphaFoldDB" id="A0A0M2SZB0"/>
<organism evidence="12 13">
    <name type="scientific">Mesobacillus campisalis</name>
    <dbReference type="NCBI Taxonomy" id="1408103"/>
    <lineage>
        <taxon>Bacteria</taxon>
        <taxon>Bacillati</taxon>
        <taxon>Bacillota</taxon>
        <taxon>Bacilli</taxon>
        <taxon>Bacillales</taxon>
        <taxon>Bacillaceae</taxon>
        <taxon>Mesobacillus</taxon>
    </lineage>
</organism>
<accession>A0A0M2SZB0</accession>
<evidence type="ECO:0000256" key="10">
    <source>
        <dbReference type="SAM" id="MobiDB-lite"/>
    </source>
</evidence>
<proteinExistence type="inferred from homology"/>
<evidence type="ECO:0000256" key="7">
    <source>
        <dbReference type="HAMAP-Rule" id="MF_00096"/>
    </source>
</evidence>
<evidence type="ECO:0000256" key="2">
    <source>
        <dbReference type="ARBA" id="ARBA00022741"/>
    </source>
</evidence>
<gene>
    <name evidence="7" type="primary">mutS</name>
    <name evidence="12" type="ORF">WQ57_02200</name>
</gene>
<dbReference type="Pfam" id="PF05192">
    <property type="entry name" value="MutS_III"/>
    <property type="match status" value="1"/>
</dbReference>
<evidence type="ECO:0000256" key="8">
    <source>
        <dbReference type="NCBIfam" id="TIGR01070"/>
    </source>
</evidence>
<keyword evidence="2 7" id="KW-0547">Nucleotide-binding</keyword>
<dbReference type="CDD" id="cd03284">
    <property type="entry name" value="ABC_MutS1"/>
    <property type="match status" value="1"/>
</dbReference>
<dbReference type="GO" id="GO:0030983">
    <property type="term" value="F:mismatched DNA binding"/>
    <property type="evidence" value="ECO:0007669"/>
    <property type="project" value="InterPro"/>
</dbReference>
<dbReference type="InterPro" id="IPR007695">
    <property type="entry name" value="DNA_mismatch_repair_MutS-lik_N"/>
</dbReference>
<dbReference type="SUPFAM" id="SSF52540">
    <property type="entry name" value="P-loop containing nucleoside triphosphate hydrolases"/>
    <property type="match status" value="1"/>
</dbReference>
<dbReference type="Pfam" id="PF05188">
    <property type="entry name" value="MutS_II"/>
    <property type="match status" value="1"/>
</dbReference>
<dbReference type="PANTHER" id="PTHR11361">
    <property type="entry name" value="DNA MISMATCH REPAIR PROTEIN MUTS FAMILY MEMBER"/>
    <property type="match status" value="1"/>
</dbReference>
<dbReference type="SMART" id="SM00533">
    <property type="entry name" value="MUTSd"/>
    <property type="match status" value="1"/>
</dbReference>
<dbReference type="InterPro" id="IPR007860">
    <property type="entry name" value="DNA_mmatch_repair_MutS_con_dom"/>
</dbReference>
<feature type="domain" description="DNA mismatch repair proteins mutS family" evidence="11">
    <location>
        <begin position="681"/>
        <end position="697"/>
    </location>
</feature>
<dbReference type="InterPro" id="IPR007696">
    <property type="entry name" value="DNA_mismatch_repair_MutS_core"/>
</dbReference>
<keyword evidence="3 7" id="KW-0227">DNA damage</keyword>
<dbReference type="InterPro" id="IPR016151">
    <property type="entry name" value="DNA_mismatch_repair_MutS_N"/>
</dbReference>
<dbReference type="Gene3D" id="3.40.50.300">
    <property type="entry name" value="P-loop containing nucleotide triphosphate hydrolases"/>
    <property type="match status" value="1"/>
</dbReference>
<dbReference type="InterPro" id="IPR027417">
    <property type="entry name" value="P-loop_NTPase"/>
</dbReference>
<evidence type="ECO:0000256" key="5">
    <source>
        <dbReference type="ARBA" id="ARBA00023125"/>
    </source>
</evidence>
<dbReference type="FunFam" id="3.40.1170.10:FF:000001">
    <property type="entry name" value="DNA mismatch repair protein MutS"/>
    <property type="match status" value="1"/>
</dbReference>
<dbReference type="InterPro" id="IPR000432">
    <property type="entry name" value="DNA_mismatch_repair_MutS_C"/>
</dbReference>
<dbReference type="NCBIfam" id="TIGR01070">
    <property type="entry name" value="mutS1"/>
    <property type="match status" value="1"/>
</dbReference>
<comment type="caution">
    <text evidence="12">The sequence shown here is derived from an EMBL/GenBank/DDBJ whole genome shotgun (WGS) entry which is preliminary data.</text>
</comment>
<evidence type="ECO:0000256" key="4">
    <source>
        <dbReference type="ARBA" id="ARBA00022840"/>
    </source>
</evidence>
<dbReference type="InterPro" id="IPR036678">
    <property type="entry name" value="MutS_con_dom_sf"/>
</dbReference>
<comment type="function">
    <text evidence="7">This protein is involved in the repair of mismatches in DNA. It is possible that it carries out the mismatch recognition step. This protein has a weak ATPase activity.</text>
</comment>
<keyword evidence="13" id="KW-1185">Reference proteome</keyword>
<dbReference type="GO" id="GO:0005524">
    <property type="term" value="F:ATP binding"/>
    <property type="evidence" value="ECO:0007669"/>
    <property type="project" value="UniProtKB-UniRule"/>
</dbReference>
<dbReference type="InterPro" id="IPR007861">
    <property type="entry name" value="DNA_mismatch_repair_MutS_clamp"/>
</dbReference>
<feature type="binding site" evidence="7">
    <location>
        <begin position="607"/>
        <end position="614"/>
    </location>
    <ligand>
        <name>ATP</name>
        <dbReference type="ChEBI" id="CHEBI:30616"/>
    </ligand>
</feature>
<keyword evidence="4 7" id="KW-0067">ATP-binding</keyword>
<dbReference type="Gene3D" id="3.30.420.110">
    <property type="entry name" value="MutS, connector domain"/>
    <property type="match status" value="1"/>
</dbReference>
<keyword evidence="5 7" id="KW-0238">DNA-binding</keyword>
<evidence type="ECO:0000256" key="3">
    <source>
        <dbReference type="ARBA" id="ARBA00022763"/>
    </source>
</evidence>
<dbReference type="InterPro" id="IPR017261">
    <property type="entry name" value="DNA_mismatch_repair_MutS/MSH"/>
</dbReference>
<dbReference type="NCBIfam" id="NF003810">
    <property type="entry name" value="PRK05399.1"/>
    <property type="match status" value="1"/>
</dbReference>
<dbReference type="PROSITE" id="PS00486">
    <property type="entry name" value="DNA_MISMATCH_REPAIR_2"/>
    <property type="match status" value="1"/>
</dbReference>
<evidence type="ECO:0000256" key="9">
    <source>
        <dbReference type="RuleBase" id="RU003756"/>
    </source>
</evidence>
<dbReference type="InterPro" id="IPR036187">
    <property type="entry name" value="DNA_mismatch_repair_MutS_sf"/>
</dbReference>
<dbReference type="Pfam" id="PF01624">
    <property type="entry name" value="MutS_I"/>
    <property type="match status" value="1"/>
</dbReference>
<dbReference type="SUPFAM" id="SSF55271">
    <property type="entry name" value="DNA repair protein MutS, domain I"/>
    <property type="match status" value="1"/>
</dbReference>
<sequence length="906" mass="101871">MAAYTPMMMQYLQIKADYQDAFLFFRLGDFYEMFFEDAIKASQELEITLTSRDGGGTERIPMCGVPYHSAQGYIEQLIQKGYKVAICEQTEDPKAAKGVVRREVVQLITPGTVMEGRGLNDKENNFIASVSAFKGGTYGFACSDLSTGESRVTLLAGNFDDVLNELSLSGSKEVVLDSSTPDELQKKLTERSVLAISYEDNTEVNEAYTNLLEGLDEEAAKLSAARLFNYLHRTQKRNLDHLQPVTFYEIQQFMKIDFFSKRNLELTETIRSTAKKGSLLWLLDETKTAMGGRMLKQWINRPLINVQGIRQRQEVVELFISHFFERHEIREKLKEVYDLERLAGRVAFGNVNARDLVQLKKSLMQVPVLKETLNSIEAEAAARLAEKLDPCEEVTDLLEQALVESPPISVKEGNIIRDGYDGQLDQYRDASRNGKTWIASLERQEREKTGIKSLKIGYNRVFGYYIEVTKANLHLLQEGQYERKQTLSNAERFITPELKEKEDLILQAEEKIVELEYEIFVNIRETVKEFIPRLQALSKAVSELDVLTSFAELSEQRHYVKPAFTEERKILLKDGRHPVVEKVMSAQEYVPNDCYMDSERELLLITGPNMSGKSTYMRQIALTAIMAQIGCFVPASEAVLPVFDQVFTRIGAADDLISGQSTFMVEMLEANNAIANATESSLILFDEIGRGTSTYDGMALAQAIIEYIHDKIGAKTLFSTHYHELTALDQELGKLKNIHVSAIEQNGKVVFLHKIKEGAADKSYGIHVAQLAELPAELIGRAAEILEALENKDKTDTASGMPSSQMASLGGRRTGGQAGSFKEGLAGPVSMPTPVKEVEPLLQQTVEKSEEEAQLSFFEEVPSVKSSSASKKEKRVLDKLNELDILDMTPLQAMNMLYELQRKLRN</sequence>
<dbReference type="PIRSF" id="PIRSF037677">
    <property type="entry name" value="DNA_mis_repair_Msh6"/>
    <property type="match status" value="1"/>
</dbReference>
<keyword evidence="6 7" id="KW-0234">DNA repair</keyword>
<dbReference type="SUPFAM" id="SSF48334">
    <property type="entry name" value="DNA repair protein MutS, domain III"/>
    <property type="match status" value="1"/>
</dbReference>
<dbReference type="PANTHER" id="PTHR11361:SF34">
    <property type="entry name" value="DNA MISMATCH REPAIR PROTEIN MSH1, MITOCHONDRIAL"/>
    <property type="match status" value="1"/>
</dbReference>
<evidence type="ECO:0000256" key="1">
    <source>
        <dbReference type="ARBA" id="ARBA00006271"/>
    </source>
</evidence>
<dbReference type="InterPro" id="IPR005748">
    <property type="entry name" value="DNA_mismatch_repair_MutS"/>
</dbReference>
<dbReference type="HAMAP" id="MF_00096">
    <property type="entry name" value="MutS"/>
    <property type="match status" value="1"/>
</dbReference>
<dbReference type="GO" id="GO:0140664">
    <property type="term" value="F:ATP-dependent DNA damage sensor activity"/>
    <property type="evidence" value="ECO:0007669"/>
    <property type="project" value="InterPro"/>
</dbReference>
<dbReference type="RefSeq" id="WP_046522096.1">
    <property type="nucleotide sequence ID" value="NZ_LAYY01000002.1"/>
</dbReference>
<dbReference type="OrthoDB" id="9802448at2"/>
<dbReference type="SUPFAM" id="SSF53150">
    <property type="entry name" value="DNA repair protein MutS, domain II"/>
    <property type="match status" value="1"/>
</dbReference>
<dbReference type="Gene3D" id="3.40.1170.10">
    <property type="entry name" value="DNA repair protein MutS, domain I"/>
    <property type="match status" value="1"/>
</dbReference>
<dbReference type="Pfam" id="PF05190">
    <property type="entry name" value="MutS_IV"/>
    <property type="match status" value="1"/>
</dbReference>
<dbReference type="Pfam" id="PF00488">
    <property type="entry name" value="MutS_V"/>
    <property type="match status" value="1"/>
</dbReference>
<dbReference type="PATRIC" id="fig|1408103.3.peg.502"/>
<feature type="region of interest" description="Disordered" evidence="10">
    <location>
        <begin position="793"/>
        <end position="834"/>
    </location>
</feature>
<feature type="compositionally biased region" description="Polar residues" evidence="10">
    <location>
        <begin position="797"/>
        <end position="807"/>
    </location>
</feature>
<dbReference type="GO" id="GO:0005829">
    <property type="term" value="C:cytosol"/>
    <property type="evidence" value="ECO:0007669"/>
    <property type="project" value="TreeGrafter"/>
</dbReference>
<dbReference type="EMBL" id="LAYY01000002">
    <property type="protein sequence ID" value="KKK39523.1"/>
    <property type="molecule type" value="Genomic_DNA"/>
</dbReference>
<evidence type="ECO:0000313" key="13">
    <source>
        <dbReference type="Proteomes" id="UP000034166"/>
    </source>
</evidence>
<dbReference type="InterPro" id="IPR045076">
    <property type="entry name" value="MutS"/>
</dbReference>
<comment type="similarity">
    <text evidence="1 7 9">Belongs to the DNA mismatch repair MutS family.</text>
</comment>
<dbReference type="GO" id="GO:0006298">
    <property type="term" value="P:mismatch repair"/>
    <property type="evidence" value="ECO:0007669"/>
    <property type="project" value="UniProtKB-UniRule"/>
</dbReference>
<evidence type="ECO:0000313" key="12">
    <source>
        <dbReference type="EMBL" id="KKK39523.1"/>
    </source>
</evidence>